<organism evidence="2 3">
    <name type="scientific">Hyaloperonospora brassicae</name>
    <name type="common">Brassica downy mildew</name>
    <name type="synonym">Peronospora brassicae</name>
    <dbReference type="NCBI Taxonomy" id="162125"/>
    <lineage>
        <taxon>Eukaryota</taxon>
        <taxon>Sar</taxon>
        <taxon>Stramenopiles</taxon>
        <taxon>Oomycota</taxon>
        <taxon>Peronosporomycetes</taxon>
        <taxon>Peronosporales</taxon>
        <taxon>Peronosporaceae</taxon>
        <taxon>Hyaloperonospora</taxon>
    </lineage>
</organism>
<comment type="caution">
    <text evidence="2">The sequence shown here is derived from an EMBL/GenBank/DDBJ whole genome shotgun (WGS) entry which is preliminary data.</text>
</comment>
<evidence type="ECO:0000313" key="3">
    <source>
        <dbReference type="Proteomes" id="UP001162031"/>
    </source>
</evidence>
<proteinExistence type="predicted"/>
<feature type="compositionally biased region" description="Polar residues" evidence="1">
    <location>
        <begin position="159"/>
        <end position="173"/>
    </location>
</feature>
<dbReference type="AlphaFoldDB" id="A0AAV0U2E9"/>
<feature type="region of interest" description="Disordered" evidence="1">
    <location>
        <begin position="328"/>
        <end position="364"/>
    </location>
</feature>
<feature type="compositionally biased region" description="Basic and acidic residues" evidence="1">
    <location>
        <begin position="328"/>
        <end position="344"/>
    </location>
</feature>
<name>A0AAV0U2E9_HYABA</name>
<gene>
    <name evidence="2" type="ORF">HBR001_LOCUS4643</name>
</gene>
<feature type="compositionally biased region" description="Low complexity" evidence="1">
    <location>
        <begin position="345"/>
        <end position="364"/>
    </location>
</feature>
<dbReference type="Proteomes" id="UP001162031">
    <property type="component" value="Unassembled WGS sequence"/>
</dbReference>
<evidence type="ECO:0000313" key="2">
    <source>
        <dbReference type="EMBL" id="CAI5729767.1"/>
    </source>
</evidence>
<evidence type="ECO:0000256" key="1">
    <source>
        <dbReference type="SAM" id="MobiDB-lite"/>
    </source>
</evidence>
<keyword evidence="3" id="KW-1185">Reference proteome</keyword>
<feature type="region of interest" description="Disordered" evidence="1">
    <location>
        <begin position="156"/>
        <end position="195"/>
    </location>
</feature>
<feature type="region of interest" description="Disordered" evidence="1">
    <location>
        <begin position="35"/>
        <end position="54"/>
    </location>
</feature>
<dbReference type="EMBL" id="CANTFL010001005">
    <property type="protein sequence ID" value="CAI5729767.1"/>
    <property type="molecule type" value="Genomic_DNA"/>
</dbReference>
<reference evidence="2" key="1">
    <citation type="submission" date="2022-12" db="EMBL/GenBank/DDBJ databases">
        <authorList>
            <person name="Webb A."/>
        </authorList>
    </citation>
    <scope>NUCLEOTIDE SEQUENCE</scope>
    <source>
        <strain evidence="2">Hp1</strain>
    </source>
</reference>
<accession>A0AAV0U2E9</accession>
<sequence length="364" mass="39002">MHALSAAASDGHRAVAGAPLAPLRQDDSINAIPSQAQAQPAAQDTARDEQQRRRVQQAETILLEIAKEFAAKRAAGLVPMKPVPARTLLWQELERRAQRVRSRVGRRGTCVFGRDTDSGPCGCSTYKTGNTGLDPGGGVCACCSHGAPWHRLSGGTMAATDSGSTTLSHSSRATARVSLRPRKGTGRSRASSRNSCYAAASRSASGEALQQTLVEGSVYSLGSDYYDEFDGEYSDEESEEEDDDDDVANEVARPHGMMMEDLAPPLVHSHARSEGDTSLDRSSLFSNGDSFGLPPRLSSTSRHLDKLLGAIAKYRTMGLSEAEIEVKLRRDFPPTERLSHDGKRSSSSLSSPSSSPSRPTRASQ</sequence>
<protein>
    <submittedName>
        <fullName evidence="2">Uncharacterized protein</fullName>
    </submittedName>
</protein>